<dbReference type="InterPro" id="IPR000983">
    <property type="entry name" value="Bac_GSPG_pilin"/>
</dbReference>
<dbReference type="EMBL" id="JAUCBP010000007">
    <property type="protein sequence ID" value="MDM7860812.1"/>
    <property type="molecule type" value="Genomic_DNA"/>
</dbReference>
<keyword evidence="2" id="KW-1133">Transmembrane helix</keyword>
<keyword evidence="1" id="KW-0488">Methylation</keyword>
<evidence type="ECO:0000256" key="2">
    <source>
        <dbReference type="SAM" id="Phobius"/>
    </source>
</evidence>
<sequence length="123" mass="13720">MRRKIDGFTLIELMIVVAIIGIIAAIAIPSYNNQVMESRRDNVQKQLLHLQIQQENFRLENVTYAAVGNLTLPANDFYTFAVNNVTATTYTITATARGDQLNDAGCTVLNINQNMDRTPAACW</sequence>
<dbReference type="InterPro" id="IPR012902">
    <property type="entry name" value="N_methyl_site"/>
</dbReference>
<dbReference type="PANTHER" id="PTHR30093:SF47">
    <property type="entry name" value="TYPE IV PILUS NON-CORE MINOR PILIN PILE"/>
    <property type="match status" value="1"/>
</dbReference>
<protein>
    <submittedName>
        <fullName evidence="3">Type IV pilin protein</fullName>
    </submittedName>
</protein>
<dbReference type="SUPFAM" id="SSF54523">
    <property type="entry name" value="Pili subunits"/>
    <property type="match status" value="1"/>
</dbReference>
<dbReference type="Pfam" id="PF07963">
    <property type="entry name" value="N_methyl"/>
    <property type="match status" value="1"/>
</dbReference>
<gene>
    <name evidence="3" type="ORF">QTP81_09415</name>
</gene>
<proteinExistence type="predicted"/>
<dbReference type="PANTHER" id="PTHR30093">
    <property type="entry name" value="GENERAL SECRETION PATHWAY PROTEIN G"/>
    <property type="match status" value="1"/>
</dbReference>
<dbReference type="NCBIfam" id="TIGR02532">
    <property type="entry name" value="IV_pilin_GFxxxE"/>
    <property type="match status" value="1"/>
</dbReference>
<dbReference type="PRINTS" id="PR00813">
    <property type="entry name" value="BCTERIALGSPG"/>
</dbReference>
<reference evidence="3 4" key="1">
    <citation type="submission" date="2023-06" db="EMBL/GenBank/DDBJ databases">
        <title>Alteromonas sp. ASW11-36 isolated from intertidal sand.</title>
        <authorList>
            <person name="Li Y."/>
        </authorList>
    </citation>
    <scope>NUCLEOTIDE SEQUENCE [LARGE SCALE GENOMIC DNA]</scope>
    <source>
        <strain evidence="3 4">ASW11-36</strain>
    </source>
</reference>
<organism evidence="3 4">
    <name type="scientific">Alteromonas arenosi</name>
    <dbReference type="NCBI Taxonomy" id="3055817"/>
    <lineage>
        <taxon>Bacteria</taxon>
        <taxon>Pseudomonadati</taxon>
        <taxon>Pseudomonadota</taxon>
        <taxon>Gammaproteobacteria</taxon>
        <taxon>Alteromonadales</taxon>
        <taxon>Alteromonadaceae</taxon>
        <taxon>Alteromonas/Salinimonas group</taxon>
        <taxon>Alteromonas</taxon>
    </lineage>
</organism>
<keyword evidence="4" id="KW-1185">Reference proteome</keyword>
<evidence type="ECO:0000313" key="3">
    <source>
        <dbReference type="EMBL" id="MDM7860812.1"/>
    </source>
</evidence>
<evidence type="ECO:0000313" key="4">
    <source>
        <dbReference type="Proteomes" id="UP001234343"/>
    </source>
</evidence>
<feature type="transmembrane region" description="Helical" evidence="2">
    <location>
        <begin position="7"/>
        <end position="31"/>
    </location>
</feature>
<name>A0ABT7SXA6_9ALTE</name>
<dbReference type="RefSeq" id="WP_289365095.1">
    <property type="nucleotide sequence ID" value="NZ_JAUCBP010000007.1"/>
</dbReference>
<keyword evidence="2" id="KW-0812">Transmembrane</keyword>
<evidence type="ECO:0000256" key="1">
    <source>
        <dbReference type="ARBA" id="ARBA00022481"/>
    </source>
</evidence>
<dbReference type="Gene3D" id="3.30.700.10">
    <property type="entry name" value="Glycoprotein, Type 4 Pilin"/>
    <property type="match status" value="1"/>
</dbReference>
<dbReference type="InterPro" id="IPR031982">
    <property type="entry name" value="PilE-like"/>
</dbReference>
<comment type="caution">
    <text evidence="3">The sequence shown here is derived from an EMBL/GenBank/DDBJ whole genome shotgun (WGS) entry which is preliminary data.</text>
</comment>
<keyword evidence="2" id="KW-0472">Membrane</keyword>
<dbReference type="Pfam" id="PF16732">
    <property type="entry name" value="ComP_DUS"/>
    <property type="match status" value="1"/>
</dbReference>
<dbReference type="Proteomes" id="UP001234343">
    <property type="component" value="Unassembled WGS sequence"/>
</dbReference>
<accession>A0ABT7SXA6</accession>
<dbReference type="InterPro" id="IPR045584">
    <property type="entry name" value="Pilin-like"/>
</dbReference>